<reference evidence="1" key="3">
    <citation type="submission" date="2023-05" db="EMBL/GenBank/DDBJ databases">
        <authorList>
            <person name="Smith C.H."/>
        </authorList>
    </citation>
    <scope>NUCLEOTIDE SEQUENCE</scope>
    <source>
        <strain evidence="1">CHS0354</strain>
        <tissue evidence="1">Mantle</tissue>
    </source>
</reference>
<feature type="non-terminal residue" evidence="1">
    <location>
        <position position="1"/>
    </location>
</feature>
<accession>A0AAE0RR27</accession>
<evidence type="ECO:0008006" key="3">
    <source>
        <dbReference type="Google" id="ProtNLM"/>
    </source>
</evidence>
<proteinExistence type="predicted"/>
<organism evidence="1 2">
    <name type="scientific">Potamilus streckersoni</name>
    <dbReference type="NCBI Taxonomy" id="2493646"/>
    <lineage>
        <taxon>Eukaryota</taxon>
        <taxon>Metazoa</taxon>
        <taxon>Spiralia</taxon>
        <taxon>Lophotrochozoa</taxon>
        <taxon>Mollusca</taxon>
        <taxon>Bivalvia</taxon>
        <taxon>Autobranchia</taxon>
        <taxon>Heteroconchia</taxon>
        <taxon>Palaeoheterodonta</taxon>
        <taxon>Unionida</taxon>
        <taxon>Unionoidea</taxon>
        <taxon>Unionidae</taxon>
        <taxon>Ambleminae</taxon>
        <taxon>Lampsilini</taxon>
        <taxon>Potamilus</taxon>
    </lineage>
</organism>
<keyword evidence="2" id="KW-1185">Reference proteome</keyword>
<evidence type="ECO:0000313" key="1">
    <source>
        <dbReference type="EMBL" id="KAK3577955.1"/>
    </source>
</evidence>
<sequence length="190" mass="21086">MDNAQKRCIYQVTVNQPLPGEIITKYNLTSNMDEQTRNKTIHGNSMQTSLQELKDLACPMNCNNLGNCIKGQCHCSKGYGSDDCSVDLTKPPDVYGIPNRGVCDLHETSCNDVSVLGNNFADSTNIFCRLSLFQVKANETIFHDNISIVLNGKWISFAEVSCPLKDVRSKRSVQFPDDLDTLAIGYRVAV</sequence>
<comment type="caution">
    <text evidence="1">The sequence shown here is derived from an EMBL/GenBank/DDBJ whole genome shotgun (WGS) entry which is preliminary data.</text>
</comment>
<dbReference type="Proteomes" id="UP001195483">
    <property type="component" value="Unassembled WGS sequence"/>
</dbReference>
<reference evidence="1" key="1">
    <citation type="journal article" date="2021" name="Genome Biol. Evol.">
        <title>A High-Quality Reference Genome for a Parasitic Bivalve with Doubly Uniparental Inheritance (Bivalvia: Unionida).</title>
        <authorList>
            <person name="Smith C.H."/>
        </authorList>
    </citation>
    <scope>NUCLEOTIDE SEQUENCE</scope>
    <source>
        <strain evidence="1">CHS0354</strain>
    </source>
</reference>
<name>A0AAE0RR27_9BIVA</name>
<evidence type="ECO:0000313" key="2">
    <source>
        <dbReference type="Proteomes" id="UP001195483"/>
    </source>
</evidence>
<dbReference type="Gene3D" id="2.60.120.260">
    <property type="entry name" value="Galactose-binding domain-like"/>
    <property type="match status" value="1"/>
</dbReference>
<protein>
    <recommendedName>
        <fullName evidence="3">EGF-like domain-containing protein</fullName>
    </recommendedName>
</protein>
<gene>
    <name evidence="1" type="ORF">CHS0354_020793</name>
</gene>
<dbReference type="AlphaFoldDB" id="A0AAE0RR27"/>
<reference evidence="1" key="2">
    <citation type="journal article" date="2021" name="Genome Biol. Evol.">
        <title>Developing a high-quality reference genome for a parasitic bivalve with doubly uniparental inheritance (Bivalvia: Unionida).</title>
        <authorList>
            <person name="Smith C.H."/>
        </authorList>
    </citation>
    <scope>NUCLEOTIDE SEQUENCE</scope>
    <source>
        <strain evidence="1">CHS0354</strain>
        <tissue evidence="1">Mantle</tissue>
    </source>
</reference>
<dbReference type="EMBL" id="JAEAOA010001267">
    <property type="protein sequence ID" value="KAK3577955.1"/>
    <property type="molecule type" value="Genomic_DNA"/>
</dbReference>